<keyword evidence="3" id="KW-1185">Reference proteome</keyword>
<gene>
    <name evidence="2" type="ORF">SK3146_02895</name>
</gene>
<evidence type="ECO:0000313" key="3">
    <source>
        <dbReference type="Proteomes" id="UP001057134"/>
    </source>
</evidence>
<dbReference type="Proteomes" id="UP001057134">
    <property type="component" value="Chromosome"/>
</dbReference>
<protein>
    <recommendedName>
        <fullName evidence="1">Immunity MXAN-0049 protein domain-containing protein</fullName>
    </recommendedName>
</protein>
<dbReference type="RefSeq" id="WP_249865683.1">
    <property type="nucleotide sequence ID" value="NZ_CP027059.1"/>
</dbReference>
<reference evidence="2" key="2">
    <citation type="journal article" date="2021" name="J Anim Sci Technol">
        <title>Complete genome sequence of Paenibacillus konkukensis sp. nov. SK3146 as a potential probiotic strain.</title>
        <authorList>
            <person name="Jung H.I."/>
            <person name="Park S."/>
            <person name="Niu K.M."/>
            <person name="Lee S.W."/>
            <person name="Kothari D."/>
            <person name="Yi K.J."/>
            <person name="Kim S.K."/>
        </authorList>
    </citation>
    <scope>NUCLEOTIDE SEQUENCE</scope>
    <source>
        <strain evidence="2">SK3146</strain>
    </source>
</reference>
<name>A0ABY4RND5_9BACL</name>
<evidence type="ECO:0000259" key="1">
    <source>
        <dbReference type="Pfam" id="PF07791"/>
    </source>
</evidence>
<proteinExistence type="predicted"/>
<accession>A0ABY4RND5</accession>
<sequence>MKVYILEDKDSFLSIVDDSKIRLLYNGFNGKPMKESWEDILLEDIKPNIKKYDISKLSCNPIFTENAVSALNDLMVGKVEILPYTHKTEKYFAINVVNVLNCVDFSKADCQKYTDGFVKSITKYAFYENMIMDETIFKIPEFIATEVFVTDQFRDRVLEAKLTGFEFIEVWDSSKSSEKETVIEEIQYQGESYPFKEAVQLVMQGKTLASDKWLMQLVNGELYIRRTERNGSFTWVQPIFIPPVLLDLQWYIVDKVNYPEK</sequence>
<dbReference type="Pfam" id="PF07791">
    <property type="entry name" value="Imm11"/>
    <property type="match status" value="1"/>
</dbReference>
<dbReference type="EMBL" id="CP027059">
    <property type="protein sequence ID" value="UQZ83688.1"/>
    <property type="molecule type" value="Genomic_DNA"/>
</dbReference>
<evidence type="ECO:0000313" key="2">
    <source>
        <dbReference type="EMBL" id="UQZ83688.1"/>
    </source>
</evidence>
<reference evidence="2" key="1">
    <citation type="submission" date="2018-02" db="EMBL/GenBank/DDBJ databases">
        <authorList>
            <person name="Kim S.-K."/>
            <person name="Jung H.-I."/>
            <person name="Lee S.-W."/>
        </authorList>
    </citation>
    <scope>NUCLEOTIDE SEQUENCE</scope>
    <source>
        <strain evidence="2">SK3146</strain>
    </source>
</reference>
<dbReference type="InterPro" id="IPR012433">
    <property type="entry name" value="Imm11"/>
</dbReference>
<organism evidence="2 3">
    <name type="scientific">Paenibacillus konkukensis</name>
    <dbReference type="NCBI Taxonomy" id="2020716"/>
    <lineage>
        <taxon>Bacteria</taxon>
        <taxon>Bacillati</taxon>
        <taxon>Bacillota</taxon>
        <taxon>Bacilli</taxon>
        <taxon>Bacillales</taxon>
        <taxon>Paenibacillaceae</taxon>
        <taxon>Paenibacillus</taxon>
    </lineage>
</organism>
<feature type="domain" description="Immunity MXAN-0049 protein" evidence="1">
    <location>
        <begin position="87"/>
        <end position="170"/>
    </location>
</feature>